<dbReference type="GeneTree" id="ENSGT00730000111747"/>
<feature type="compositionally biased region" description="Basic and acidic residues" evidence="2">
    <location>
        <begin position="31"/>
        <end position="50"/>
    </location>
</feature>
<feature type="region of interest" description="Disordered" evidence="2">
    <location>
        <begin position="296"/>
        <end position="318"/>
    </location>
</feature>
<feature type="region of interest" description="Disordered" evidence="2">
    <location>
        <begin position="1"/>
        <end position="258"/>
    </location>
</feature>
<feature type="compositionally biased region" description="Polar residues" evidence="2">
    <location>
        <begin position="424"/>
        <end position="445"/>
    </location>
</feature>
<accession>A0A3B3IH77</accession>
<dbReference type="InterPro" id="IPR051990">
    <property type="entry name" value="CCPG1/PBIP1"/>
</dbReference>
<dbReference type="AlphaFoldDB" id="A0A3B3IH77"/>
<dbReference type="Ensembl" id="ENSORLT00000043759.1">
    <property type="protein sequence ID" value="ENSORLP00000043092.1"/>
    <property type="gene ID" value="ENSORLG00000030223.1"/>
</dbReference>
<feature type="compositionally biased region" description="Basic and acidic residues" evidence="2">
    <location>
        <begin position="296"/>
        <end position="306"/>
    </location>
</feature>
<dbReference type="InParanoid" id="A0A3B3IH77"/>
<feature type="compositionally biased region" description="Basic and acidic residues" evidence="2">
    <location>
        <begin position="476"/>
        <end position="487"/>
    </location>
</feature>
<evidence type="ECO:0000256" key="3">
    <source>
        <dbReference type="SAM" id="Phobius"/>
    </source>
</evidence>
<dbReference type="RefSeq" id="XP_020565875.1">
    <property type="nucleotide sequence ID" value="XM_020710216.2"/>
</dbReference>
<keyword evidence="5" id="KW-1185">Reference proteome</keyword>
<dbReference type="Bgee" id="ENSORLG00000030223">
    <property type="expression patterns" value="Expressed in ovary and 14 other cell types or tissues"/>
</dbReference>
<feature type="compositionally biased region" description="Basic and acidic residues" evidence="2">
    <location>
        <begin position="447"/>
        <end position="469"/>
    </location>
</feature>
<evidence type="ECO:0000256" key="1">
    <source>
        <dbReference type="ARBA" id="ARBA00023054"/>
    </source>
</evidence>
<feature type="compositionally biased region" description="Polar residues" evidence="2">
    <location>
        <begin position="79"/>
        <end position="97"/>
    </location>
</feature>
<dbReference type="GeneID" id="101175593"/>
<sequence length="917" mass="103882">MSGSSSANSWTILTSEETAAETLRPVAADTQQRDRSHASTADEPHCEKNHKPPNGAEPAEGPPVEDYLISKETSDRSGDLSSEQRSSLPTDVTETHPSSCASSSSGVSAGSHELSPLESPAQFTHGPNLFSDVQTLPARSADEPTASLLGSETLRSAEFEQDEEKSKGEEGLHLQSEEQLHQGDGGTDHRTADLGDAASAGSPDVGQETTEKTGGVGEQQEQEETRRKSLLSALEQIGRREEEEDEEEEFHMPQREDDSVLSLNKCILGAVILLGIGTIFFSGVFMVLDGEGDHVSRELRDSDAPGKQEWLGPEAHPPLDDGDGSELLNKLAKGNQQISVLQAQLQSQNEELKVARGQAAEGAKERQRWEEVEKENSRLKTEMASLPDLQSENERMKKELESVPALQKELETLRSTVTELKLTSANAKSSLSPSPGQLAASSQPSKRPWEDQRKKKDLKNEKFEGDEKKQQKRREKPSWKEEEKQEPKDEDEWEWKKWKQERGTTDKPKEKEDKAHRQRDGPQQLKEKDRKKEKTDRGDDGKLWKEKVGERGQTEKSEKREWMEKKEWKKEKHVKVNQEQQWGGKKETKEWKGGKDHGQHKETEGREAENVQMKGRDGKEQRGKDWKEKGDTKERKKEHGCRDASIKNRGIEGKGGVGVKHREDRKSGEGKIQNERKRRNEDERKSEKGRQEMEWKGKDEKMDQRKKKEENWKSDGAKEKKSHEQRSKDKRLSGKNGDEHKPAARGGHADGHLYGEQPPPHTHRKPAVGQPEYWARQRTRLQHDPRAPQHCDSLEACAQAERLRPVPLAEFEAVLQNYLVKAKEAGVEESNREELRKLASGFFKDGVFMHTQMSFQSFAEDVADILEDFVEVGHEEEEDSELEEEMEGFEMEVMEKFSVEAVEEKGQRRKEDGHKRG</sequence>
<evidence type="ECO:0000313" key="5">
    <source>
        <dbReference type="Proteomes" id="UP000001038"/>
    </source>
</evidence>
<evidence type="ECO:0000256" key="2">
    <source>
        <dbReference type="SAM" id="MobiDB-lite"/>
    </source>
</evidence>
<dbReference type="GO" id="GO:0003712">
    <property type="term" value="F:transcription coregulator activity"/>
    <property type="evidence" value="ECO:0000318"/>
    <property type="project" value="GO_Central"/>
</dbReference>
<proteinExistence type="predicted"/>
<feature type="compositionally biased region" description="Basic and acidic residues" evidence="2">
    <location>
        <begin position="584"/>
        <end position="652"/>
    </location>
</feature>
<organism evidence="4 5">
    <name type="scientific">Oryzias latipes</name>
    <name type="common">Japanese rice fish</name>
    <name type="synonym">Japanese killifish</name>
    <dbReference type="NCBI Taxonomy" id="8090"/>
    <lineage>
        <taxon>Eukaryota</taxon>
        <taxon>Metazoa</taxon>
        <taxon>Chordata</taxon>
        <taxon>Craniata</taxon>
        <taxon>Vertebrata</taxon>
        <taxon>Euteleostomi</taxon>
        <taxon>Actinopterygii</taxon>
        <taxon>Neopterygii</taxon>
        <taxon>Teleostei</taxon>
        <taxon>Neoteleostei</taxon>
        <taxon>Acanthomorphata</taxon>
        <taxon>Ovalentaria</taxon>
        <taxon>Atherinomorphae</taxon>
        <taxon>Beloniformes</taxon>
        <taxon>Adrianichthyidae</taxon>
        <taxon>Oryziinae</taxon>
        <taxon>Oryzias</taxon>
    </lineage>
</organism>
<protein>
    <submittedName>
        <fullName evidence="4">Pre-B-cell leukemia homeobox interacting protein 1b</fullName>
    </submittedName>
</protein>
<name>A0A3B3IH77_ORYLA</name>
<dbReference type="GO" id="GO:0006355">
    <property type="term" value="P:regulation of DNA-templated transcription"/>
    <property type="evidence" value="ECO:0000318"/>
    <property type="project" value="GO_Central"/>
</dbReference>
<reference evidence="4" key="2">
    <citation type="submission" date="2025-08" db="UniProtKB">
        <authorList>
            <consortium name="Ensembl"/>
        </authorList>
    </citation>
    <scope>IDENTIFICATION</scope>
    <source>
        <strain evidence="4">Hd-rR</strain>
    </source>
</reference>
<dbReference type="GO" id="GO:0005634">
    <property type="term" value="C:nucleus"/>
    <property type="evidence" value="ECO:0000318"/>
    <property type="project" value="GO_Central"/>
</dbReference>
<dbReference type="STRING" id="8090.ENSORLP00000043092"/>
<feature type="region of interest" description="Disordered" evidence="2">
    <location>
        <begin position="424"/>
        <end position="776"/>
    </location>
</feature>
<reference evidence="4 5" key="1">
    <citation type="journal article" date="2007" name="Nature">
        <title>The medaka draft genome and insights into vertebrate genome evolution.</title>
        <authorList>
            <person name="Kasahara M."/>
            <person name="Naruse K."/>
            <person name="Sasaki S."/>
            <person name="Nakatani Y."/>
            <person name="Qu W."/>
            <person name="Ahsan B."/>
            <person name="Yamada T."/>
            <person name="Nagayasu Y."/>
            <person name="Doi K."/>
            <person name="Kasai Y."/>
            <person name="Jindo T."/>
            <person name="Kobayashi D."/>
            <person name="Shimada A."/>
            <person name="Toyoda A."/>
            <person name="Kuroki Y."/>
            <person name="Fujiyama A."/>
            <person name="Sasaki T."/>
            <person name="Shimizu A."/>
            <person name="Asakawa S."/>
            <person name="Shimizu N."/>
            <person name="Hashimoto S."/>
            <person name="Yang J."/>
            <person name="Lee Y."/>
            <person name="Matsushima K."/>
            <person name="Sugano S."/>
            <person name="Sakaizumi M."/>
            <person name="Narita T."/>
            <person name="Ohishi K."/>
            <person name="Haga S."/>
            <person name="Ohta F."/>
            <person name="Nomoto H."/>
            <person name="Nogata K."/>
            <person name="Morishita T."/>
            <person name="Endo T."/>
            <person name="Shin-I T."/>
            <person name="Takeda H."/>
            <person name="Morishita S."/>
            <person name="Kohara Y."/>
        </authorList>
    </citation>
    <scope>NUCLEOTIDE SEQUENCE [LARGE SCALE GENOMIC DNA]</scope>
    <source>
        <strain evidence="4 5">Hd-rR</strain>
    </source>
</reference>
<dbReference type="RefSeq" id="XP_020565874.1">
    <property type="nucleotide sequence ID" value="XM_020710215.2"/>
</dbReference>
<feature type="compositionally biased region" description="Basic and acidic residues" evidence="2">
    <location>
        <begin position="392"/>
        <end position="401"/>
    </location>
</feature>
<feature type="compositionally biased region" description="Basic and acidic residues" evidence="2">
    <location>
        <begin position="164"/>
        <end position="193"/>
    </location>
</feature>
<feature type="compositionally biased region" description="Low complexity" evidence="2">
    <location>
        <begin position="98"/>
        <end position="111"/>
    </location>
</feature>
<feature type="region of interest" description="Disordered" evidence="2">
    <location>
        <begin position="356"/>
        <end position="403"/>
    </location>
</feature>
<keyword evidence="1" id="KW-0175">Coiled coil</keyword>
<dbReference type="Proteomes" id="UP000001038">
    <property type="component" value="Chromosome 16"/>
</dbReference>
<keyword evidence="3" id="KW-0812">Transmembrane</keyword>
<gene>
    <name evidence="4" type="primary">lenep</name>
</gene>
<feature type="transmembrane region" description="Helical" evidence="3">
    <location>
        <begin position="267"/>
        <end position="288"/>
    </location>
</feature>
<keyword evidence="3" id="KW-0472">Membrane</keyword>
<evidence type="ECO:0000313" key="4">
    <source>
        <dbReference type="Ensembl" id="ENSORLP00000043092.1"/>
    </source>
</evidence>
<feature type="compositionally biased region" description="Basic and acidic residues" evidence="2">
    <location>
        <begin position="362"/>
        <end position="381"/>
    </location>
</feature>
<keyword evidence="3" id="KW-1133">Transmembrane helix</keyword>
<reference evidence="4" key="3">
    <citation type="submission" date="2025-09" db="UniProtKB">
        <authorList>
            <consortium name="Ensembl"/>
        </authorList>
    </citation>
    <scope>IDENTIFICATION</scope>
    <source>
        <strain evidence="4">Hd-rR</strain>
    </source>
</reference>
<feature type="compositionally biased region" description="Polar residues" evidence="2">
    <location>
        <begin position="1"/>
        <end position="17"/>
    </location>
</feature>
<dbReference type="PANTHER" id="PTHR28638">
    <property type="entry name" value="CELL CYCLE PROGRESSION PROTEIN 1"/>
    <property type="match status" value="1"/>
</dbReference>
<feature type="compositionally biased region" description="Basic and acidic residues" evidence="2">
    <location>
        <begin position="494"/>
        <end position="576"/>
    </location>
</feature>
<dbReference type="PANTHER" id="PTHR28638:SF3">
    <property type="entry name" value="PRE-B-CELL LEUKEMIA TRANSCRIPTION FACTOR-INTERACTING PROTEIN 1 ISOFORM X1"/>
    <property type="match status" value="1"/>
</dbReference>
<dbReference type="CTD" id="55891"/>
<feature type="compositionally biased region" description="Basic and acidic residues" evidence="2">
    <location>
        <begin position="660"/>
        <end position="753"/>
    </location>
</feature>
<feature type="compositionally biased region" description="Basic and acidic residues" evidence="2">
    <location>
        <begin position="68"/>
        <end position="78"/>
    </location>
</feature>